<protein>
    <recommendedName>
        <fullName evidence="5">TFIIB-type zinc ribbon-containing protein</fullName>
    </recommendedName>
</protein>
<evidence type="ECO:0000256" key="2">
    <source>
        <dbReference type="SAM" id="Phobius"/>
    </source>
</evidence>
<dbReference type="AlphaFoldDB" id="C8PQ80"/>
<accession>C8PQ80</accession>
<dbReference type="PANTHER" id="PTHR37826">
    <property type="entry name" value="FLOTILLIN BAND_7_5 DOMAIN PROTEIN"/>
    <property type="match status" value="1"/>
</dbReference>
<dbReference type="RefSeq" id="WP_006188735.1">
    <property type="nucleotide sequence ID" value="NZ_ACYH01000033.1"/>
</dbReference>
<keyword evidence="2" id="KW-0812">Transmembrane</keyword>
<evidence type="ECO:0000256" key="1">
    <source>
        <dbReference type="SAM" id="MobiDB-lite"/>
    </source>
</evidence>
<evidence type="ECO:0000313" key="3">
    <source>
        <dbReference type="EMBL" id="EEV20456.1"/>
    </source>
</evidence>
<name>C8PQ80_9SPIR</name>
<dbReference type="Gene3D" id="2.20.28.30">
    <property type="entry name" value="RNA polymerase ii, chain L"/>
    <property type="match status" value="2"/>
</dbReference>
<feature type="compositionally biased region" description="Low complexity" evidence="1">
    <location>
        <begin position="86"/>
        <end position="97"/>
    </location>
</feature>
<proteinExistence type="predicted"/>
<dbReference type="EMBL" id="ACYH01000033">
    <property type="protein sequence ID" value="EEV20456.1"/>
    <property type="molecule type" value="Genomic_DNA"/>
</dbReference>
<sequence length="400" mass="42731">MDIINYKCPACGAPIEFNPRLGKFKCGYCFTEHTEEELTAYLEQLQAKAAAAAGASAASKAGSASGDASAAGSAAAAAAAGAGAAPGSGSTSADTQGGTSGDAGGNTGNGQQTVKVYQCANCGAEVVAGDTSTASFCYYCHSPVVITDRLQGEFKPDRIIPFTVDKKTAVQKFLEWAGKKKFTPNDFTSEMQQEKITGMYLPYWQADIDAKVDYHAVGVTVTRWTSGDRDYVKTDKYKIDRTGDIAVNNLQKLAFSKIDESLLNTITPYDESEIKNFSAGYLAGFFAEQYTEDKAAVTPALMAQAKSTAAVLIRESTSCAHFESEKDATSYTVRAQRYVLLPSWILTYIYHGKPYVFVVNGQTGKTCGELPLDKAKVALTSGILGLVFGTLMFLGGMFIW</sequence>
<dbReference type="Proteomes" id="UP000004509">
    <property type="component" value="Unassembled WGS sequence"/>
</dbReference>
<feature type="transmembrane region" description="Helical" evidence="2">
    <location>
        <begin position="377"/>
        <end position="399"/>
    </location>
</feature>
<dbReference type="OrthoDB" id="3182597at2"/>
<keyword evidence="2" id="KW-0472">Membrane</keyword>
<reference evidence="3 4" key="1">
    <citation type="submission" date="2009-07" db="EMBL/GenBank/DDBJ databases">
        <authorList>
            <person name="Madupu R."/>
            <person name="Sebastian Y."/>
            <person name="Durkin A.S."/>
            <person name="Torralba M."/>
            <person name="Methe B."/>
            <person name="Sutton G.G."/>
            <person name="Strausberg R.L."/>
            <person name="Nelson K.E."/>
        </authorList>
    </citation>
    <scope>NUCLEOTIDE SEQUENCE [LARGE SCALE GENOMIC DNA]</scope>
    <source>
        <strain evidence="3 4">ATCC 35580</strain>
    </source>
</reference>
<keyword evidence="2" id="KW-1133">Transmembrane helix</keyword>
<gene>
    <name evidence="3" type="ORF">TREVI0001_0448</name>
</gene>
<evidence type="ECO:0008006" key="5">
    <source>
        <dbReference type="Google" id="ProtNLM"/>
    </source>
</evidence>
<dbReference type="STRING" id="596324.TREVI0001_0448"/>
<organism evidence="3 4">
    <name type="scientific">Treponema vincentii ATCC 35580</name>
    <dbReference type="NCBI Taxonomy" id="596324"/>
    <lineage>
        <taxon>Bacteria</taxon>
        <taxon>Pseudomonadati</taxon>
        <taxon>Spirochaetota</taxon>
        <taxon>Spirochaetia</taxon>
        <taxon>Spirochaetales</taxon>
        <taxon>Treponemataceae</taxon>
        <taxon>Treponema</taxon>
    </lineage>
</organism>
<dbReference type="eggNOG" id="COG1645">
    <property type="taxonomic scope" value="Bacteria"/>
</dbReference>
<dbReference type="PANTHER" id="PTHR37826:SF3">
    <property type="entry name" value="J DOMAIN-CONTAINING PROTEIN"/>
    <property type="match status" value="1"/>
</dbReference>
<evidence type="ECO:0000313" key="4">
    <source>
        <dbReference type="Proteomes" id="UP000004509"/>
    </source>
</evidence>
<comment type="caution">
    <text evidence="3">The sequence shown here is derived from an EMBL/GenBank/DDBJ whole genome shotgun (WGS) entry which is preliminary data.</text>
</comment>
<feature type="region of interest" description="Disordered" evidence="1">
    <location>
        <begin position="86"/>
        <end position="106"/>
    </location>
</feature>